<evidence type="ECO:0000313" key="3">
    <source>
        <dbReference type="EMBL" id="AEV29167.1"/>
    </source>
</evidence>
<dbReference type="GO" id="GO:0015888">
    <property type="term" value="P:thiamine transport"/>
    <property type="evidence" value="ECO:0007669"/>
    <property type="project" value="TreeGrafter"/>
</dbReference>
<protein>
    <submittedName>
        <fullName evidence="3">ABC-type Fe3+ transport system, periplasmic component</fullName>
    </submittedName>
</protein>
<dbReference type="eggNOG" id="COG1840">
    <property type="taxonomic scope" value="Bacteria"/>
</dbReference>
<dbReference type="Pfam" id="PF13343">
    <property type="entry name" value="SBP_bac_6"/>
    <property type="match status" value="1"/>
</dbReference>
<dbReference type="KEGG" id="sgp:SpiGrapes_1354"/>
<dbReference type="PANTHER" id="PTHR30006:SF2">
    <property type="entry name" value="ABC TRANSPORTER SUBSTRATE-BINDING PROTEIN"/>
    <property type="match status" value="1"/>
</dbReference>
<gene>
    <name evidence="3" type="ordered locus">SpiGrapes_1354</name>
</gene>
<dbReference type="GO" id="GO:0030975">
    <property type="term" value="F:thiamine binding"/>
    <property type="evidence" value="ECO:0007669"/>
    <property type="project" value="TreeGrafter"/>
</dbReference>
<dbReference type="GO" id="GO:0030976">
    <property type="term" value="F:thiamine pyrophosphate binding"/>
    <property type="evidence" value="ECO:0007669"/>
    <property type="project" value="TreeGrafter"/>
</dbReference>
<dbReference type="EMBL" id="CP003155">
    <property type="protein sequence ID" value="AEV29167.1"/>
    <property type="molecule type" value="Genomic_DNA"/>
</dbReference>
<keyword evidence="1" id="KW-0732">Signal</keyword>
<accession>G8QTZ1</accession>
<dbReference type="PANTHER" id="PTHR30006">
    <property type="entry name" value="THIAMINE-BINDING PERIPLASMIC PROTEIN-RELATED"/>
    <property type="match status" value="1"/>
</dbReference>
<keyword evidence="2" id="KW-0812">Transmembrane</keyword>
<dbReference type="RefSeq" id="WP_014270016.1">
    <property type="nucleotide sequence ID" value="NC_016633.1"/>
</dbReference>
<dbReference type="GO" id="GO:0030288">
    <property type="term" value="C:outer membrane-bounded periplasmic space"/>
    <property type="evidence" value="ECO:0007669"/>
    <property type="project" value="TreeGrafter"/>
</dbReference>
<sequence length="339" mass="38109">MLKRKYRIIIALSFSFLLILSISIFLIWFLLGTKNLPVSAGSEKRKVVLYTSMQENQLDLIKREFEDTFPDIELSYFHAGSGKIFTKISAEMQSDSLEADLLWIADPLSYDRLIEEHMIEPYKSIYCEDIPLQFKDMQYLLTPTRLLVMVFAYNTHLLEKSAIPQSWAELPGFKGLILSDPVSSGSSLTSLKMLVENPEFGWSYLEKLKQGGTQLCSGSGATAYQVGEGKALLAVIPDNVALMAKQLGQSIDFVYPQDTTIAWASPIALLAKGNHKKEAKIFIDFMLSDEGQRILYSAGVSPIRGPLAPKIPLQETVTKESEISKNEFMIHFDNIFLTK</sequence>
<proteinExistence type="predicted"/>
<organism evidence="3 4">
    <name type="scientific">Sphaerochaeta pleomorpha (strain ATCC BAA-1885 / DSM 22778 / Grapes)</name>
    <dbReference type="NCBI Taxonomy" id="158190"/>
    <lineage>
        <taxon>Bacteria</taxon>
        <taxon>Pseudomonadati</taxon>
        <taxon>Spirochaetota</taxon>
        <taxon>Spirochaetia</taxon>
        <taxon>Spirochaetales</taxon>
        <taxon>Sphaerochaetaceae</taxon>
        <taxon>Sphaerochaeta</taxon>
    </lineage>
</organism>
<evidence type="ECO:0000313" key="4">
    <source>
        <dbReference type="Proteomes" id="UP000005632"/>
    </source>
</evidence>
<name>G8QTZ1_SPHPG</name>
<dbReference type="HOGENOM" id="CLU_026974_0_0_12"/>
<dbReference type="STRING" id="158190.SpiGrapes_1354"/>
<evidence type="ECO:0000256" key="2">
    <source>
        <dbReference type="SAM" id="Phobius"/>
    </source>
</evidence>
<dbReference type="Proteomes" id="UP000005632">
    <property type="component" value="Chromosome"/>
</dbReference>
<dbReference type="AlphaFoldDB" id="G8QTZ1"/>
<evidence type="ECO:0000256" key="1">
    <source>
        <dbReference type="ARBA" id="ARBA00022729"/>
    </source>
</evidence>
<keyword evidence="2" id="KW-0472">Membrane</keyword>
<reference evidence="3 4" key="1">
    <citation type="submission" date="2011-11" db="EMBL/GenBank/DDBJ databases">
        <title>Complete sequence of Spirochaeta sp. grapes.</title>
        <authorList>
            <consortium name="US DOE Joint Genome Institute"/>
            <person name="Lucas S."/>
            <person name="Han J."/>
            <person name="Lapidus A."/>
            <person name="Cheng J.-F."/>
            <person name="Goodwin L."/>
            <person name="Pitluck S."/>
            <person name="Peters L."/>
            <person name="Ovchinnikova G."/>
            <person name="Munk A.C."/>
            <person name="Detter J.C."/>
            <person name="Han C."/>
            <person name="Tapia R."/>
            <person name="Land M."/>
            <person name="Hauser L."/>
            <person name="Kyrpides N."/>
            <person name="Ivanova N."/>
            <person name="Pagani I."/>
            <person name="Ritalahtilisa K."/>
            <person name="Loeffler F."/>
            <person name="Woyke T."/>
        </authorList>
    </citation>
    <scope>NUCLEOTIDE SEQUENCE [LARGE SCALE GENOMIC DNA]</scope>
    <source>
        <strain evidence="4">ATCC BAA-1885 / DSM 22778 / Grapes</strain>
    </source>
</reference>
<feature type="transmembrane region" description="Helical" evidence="2">
    <location>
        <begin position="9"/>
        <end position="31"/>
    </location>
</feature>
<dbReference type="SUPFAM" id="SSF53850">
    <property type="entry name" value="Periplasmic binding protein-like II"/>
    <property type="match status" value="1"/>
</dbReference>
<keyword evidence="2" id="KW-1133">Transmembrane helix</keyword>
<keyword evidence="4" id="KW-1185">Reference proteome</keyword>
<dbReference type="Gene3D" id="3.40.190.10">
    <property type="entry name" value="Periplasmic binding protein-like II"/>
    <property type="match status" value="2"/>
</dbReference>
<dbReference type="OrthoDB" id="9769319at2"/>